<gene>
    <name evidence="2" type="ORF">PLEPLA_LOCUS13454</name>
</gene>
<dbReference type="AlphaFoldDB" id="A0A9N7YIL3"/>
<dbReference type="Proteomes" id="UP001153269">
    <property type="component" value="Unassembled WGS sequence"/>
</dbReference>
<comment type="caution">
    <text evidence="2">The sequence shown here is derived from an EMBL/GenBank/DDBJ whole genome shotgun (WGS) entry which is preliminary data.</text>
</comment>
<accession>A0A9N7YIL3</accession>
<evidence type="ECO:0000313" key="2">
    <source>
        <dbReference type="EMBL" id="CAB1425524.1"/>
    </source>
</evidence>
<feature type="compositionally biased region" description="Basic and acidic residues" evidence="1">
    <location>
        <begin position="81"/>
        <end position="96"/>
    </location>
</feature>
<dbReference type="EMBL" id="CADEAL010000812">
    <property type="protein sequence ID" value="CAB1425524.1"/>
    <property type="molecule type" value="Genomic_DNA"/>
</dbReference>
<evidence type="ECO:0000256" key="1">
    <source>
        <dbReference type="SAM" id="MobiDB-lite"/>
    </source>
</evidence>
<reference evidence="2" key="1">
    <citation type="submission" date="2020-03" db="EMBL/GenBank/DDBJ databases">
        <authorList>
            <person name="Weist P."/>
        </authorList>
    </citation>
    <scope>NUCLEOTIDE SEQUENCE</scope>
</reference>
<name>A0A9N7YIL3_PLEPL</name>
<organism evidence="2 3">
    <name type="scientific">Pleuronectes platessa</name>
    <name type="common">European plaice</name>
    <dbReference type="NCBI Taxonomy" id="8262"/>
    <lineage>
        <taxon>Eukaryota</taxon>
        <taxon>Metazoa</taxon>
        <taxon>Chordata</taxon>
        <taxon>Craniata</taxon>
        <taxon>Vertebrata</taxon>
        <taxon>Euteleostomi</taxon>
        <taxon>Actinopterygii</taxon>
        <taxon>Neopterygii</taxon>
        <taxon>Teleostei</taxon>
        <taxon>Neoteleostei</taxon>
        <taxon>Acanthomorphata</taxon>
        <taxon>Carangaria</taxon>
        <taxon>Pleuronectiformes</taxon>
        <taxon>Pleuronectoidei</taxon>
        <taxon>Pleuronectidae</taxon>
        <taxon>Pleuronectes</taxon>
    </lineage>
</organism>
<sequence>MVYEYIPGFMGAQVIVDEVRGNGDEIWLGTAKGVIEKIKKAMPKEWMEMIERENEERGEDKIEMYVGEGECKVRHRSRAARRTEGDGREEKEKEAPLPHPAALDGVATVDRGELLSVRLNSFASLRAGDADTNMNKQRGLRAAVADGEGLGEPQLALTSFEGAQLAKV</sequence>
<feature type="region of interest" description="Disordered" evidence="1">
    <location>
        <begin position="74"/>
        <end position="104"/>
    </location>
</feature>
<proteinExistence type="predicted"/>
<evidence type="ECO:0000313" key="3">
    <source>
        <dbReference type="Proteomes" id="UP001153269"/>
    </source>
</evidence>
<keyword evidence="3" id="KW-1185">Reference proteome</keyword>
<protein>
    <submittedName>
        <fullName evidence="2">Uncharacterized protein</fullName>
    </submittedName>
</protein>